<keyword evidence="6" id="KW-1003">Cell membrane</keyword>
<feature type="region of interest" description="Disordered" evidence="17">
    <location>
        <begin position="1265"/>
        <end position="1382"/>
    </location>
</feature>
<dbReference type="GO" id="GO:0005524">
    <property type="term" value="F:ATP binding"/>
    <property type="evidence" value="ECO:0007669"/>
    <property type="project" value="InterPro"/>
</dbReference>
<dbReference type="NCBIfam" id="TIGR00321">
    <property type="entry name" value="dhys"/>
    <property type="match status" value="1"/>
</dbReference>
<evidence type="ECO:0000259" key="18">
    <source>
        <dbReference type="PROSITE" id="PS50011"/>
    </source>
</evidence>
<feature type="compositionally biased region" description="Pro residues" evidence="17">
    <location>
        <begin position="1282"/>
        <end position="1302"/>
    </location>
</feature>
<dbReference type="PANTHER" id="PTHR48014">
    <property type="entry name" value="SERINE/THREONINE-PROTEIN KINASE FRAY2"/>
    <property type="match status" value="1"/>
</dbReference>
<dbReference type="GO" id="GO:0098552">
    <property type="term" value="C:side of membrane"/>
    <property type="evidence" value="ECO:0007669"/>
    <property type="project" value="UniProtKB-KW"/>
</dbReference>
<protein>
    <recommendedName>
        <fullName evidence="18">Protein kinase domain-containing protein</fullName>
    </recommendedName>
</protein>
<sequence length="1399" mass="154046">MEKKKYPIRSENYTLYEEVGQGVSASIVAIKILDFERDNADLSNISREVQTMILVDHPNVLKSHCSFVSDHNLWVVMPFMSGGSCLHMLKAAYPDGFEELVIATILREVLKGIEYLHNQGHIHRDVKAGNILIDGRGAIKLGDFGVSACLFDSGDRQRMRNTFVGTPCWMAPEVMEQLHGYDFKADIWSFGITALELAHGHAPFSKYPPMKVLLMTLQNAPPGLDLERDKKFSKSFKQMIASCLVKDPLKRPSANKLLKHSFFKQARSNDYIVRTLLDGLPDLGDRIKALKRKEEDMLAQKKMPDGEMEELSQNEYKRGISGWNFNLEDVKAQASLIPDAEDHATDSNPGGSSNSLSTLDAVEKQSDPRNSSLGQVTEMMDNDVQNRVAPLPTVNSAINITKVRSVKSDDDSINASPCHERHVSQNSPPLSDRVEGNAAESDKLQNQPPNNSNINGAIINQDGDDAPSENPSKPFKSSGKCINSWISLPRIFKELLAGASSEELDEKAKPPVVQQRGRFKVTSENVDIEKAVSPLVLQKSHSMQVRSFEVLTQHPGMPSPSETIPSTVSGNSMFPILLSVLQTNITQRDGILHLMRQLSGGDTAGNRAIDGGWTVAQGGSTEKSLLEAAHDKEKELLHEITELQWRLIRTQEELQKYKTENAQANKRISGMISLSKWEIDGSRTNSKNLTRYTGEAHRGDRLWIDHILTQKRTDCWQLKRQTRRELILYLTWTELYSAKKQGIKLKHFAYSSMEENLLSSVHSTVFKESETLDGKYIKIEGYDFNQGVDYCKLLKSMVSTGFQASNFGDAIQVVNDMLDWSLADEEIAEGCSEEERELTYRESVRSKLFFGFTSNLVSSGVRDTIRYLVQHHMVDVLVTTAGGIEEDLIKCLAPTYKGDFSLPGAQLRSKGLNRIGNLLIPNDNYCKFEDWIIPIFDQMLKEQTEENVSWTPSKLIARLGKEINNESSYLYWAYKNNIPVFCPGITDGSLGDMLYFHSFRSPGLIVDIVQDIRAMNGEAVHASPRKTGIIVLGGGLPKHHICNANMMRNGADYAVFINTAQEFDGSDSGAHPDEAVSWGKIRSSAKTVKVHCDATIAFPLLVAETFARRRNSSCSLVLPEFFWLPKIDGYDRENCYQPTLTIKPQLAGEINSRQTITVLVVEDGNMSPLSGKPKDEIKNVLSGHVILDYYDVAKLQKLQNKTAMLTTLFQSSGQAVGQQGFLNVTVLSTNSVAFGSAAPGSSLSSNLVKSVSSQPYNISVLQAHRKLPRHQHRVQRSHHPPQTLPPSKAPAPSTAKPPPTNAPAPSMVKPPAANAPSATPPAMSTSPVEGPSPATADGPAADSPTLSPPAMDGPIAATPAADGPLADAPSDPKSDASVINPGNNLASFAPILLLAFALA</sequence>
<dbReference type="GO" id="GO:0004672">
    <property type="term" value="F:protein kinase activity"/>
    <property type="evidence" value="ECO:0007669"/>
    <property type="project" value="InterPro"/>
</dbReference>
<comment type="cofactor">
    <cofactor evidence="1">
        <name>NAD(+)</name>
        <dbReference type="ChEBI" id="CHEBI:57540"/>
    </cofactor>
</comment>
<feature type="region of interest" description="Disordered" evidence="17">
    <location>
        <begin position="405"/>
        <end position="478"/>
    </location>
</feature>
<evidence type="ECO:0000256" key="4">
    <source>
        <dbReference type="ARBA" id="ARBA00008874"/>
    </source>
</evidence>
<dbReference type="SUPFAM" id="SSF52467">
    <property type="entry name" value="DHS-like NAD/FAD-binding domain"/>
    <property type="match status" value="1"/>
</dbReference>
<accession>A0A6N2M9W6</accession>
<evidence type="ECO:0000256" key="16">
    <source>
        <dbReference type="SAM" id="Coils"/>
    </source>
</evidence>
<evidence type="ECO:0000256" key="1">
    <source>
        <dbReference type="ARBA" id="ARBA00001911"/>
    </source>
</evidence>
<dbReference type="Pfam" id="PF01916">
    <property type="entry name" value="DS"/>
    <property type="match status" value="1"/>
</dbReference>
<dbReference type="SMART" id="SM00220">
    <property type="entry name" value="S_TKc"/>
    <property type="match status" value="1"/>
</dbReference>
<evidence type="ECO:0000256" key="15">
    <source>
        <dbReference type="ARBA" id="ARBA00024686"/>
    </source>
</evidence>
<dbReference type="InterPro" id="IPR002773">
    <property type="entry name" value="Deoxyhypusine_synthase"/>
</dbReference>
<evidence type="ECO:0000256" key="12">
    <source>
        <dbReference type="ARBA" id="ARBA00023136"/>
    </source>
</evidence>
<dbReference type="InterPro" id="IPR036378">
    <property type="entry name" value="FAS1_dom_sf"/>
</dbReference>
<evidence type="ECO:0000256" key="2">
    <source>
        <dbReference type="ARBA" id="ARBA00004609"/>
    </source>
</evidence>
<feature type="compositionally biased region" description="Polar residues" evidence="17">
    <location>
        <begin position="346"/>
        <end position="358"/>
    </location>
</feature>
<dbReference type="Pfam" id="PF00069">
    <property type="entry name" value="Pkinase"/>
    <property type="match status" value="1"/>
</dbReference>
<name>A0A6N2M9W6_SALVM</name>
<dbReference type="CDD" id="cd06610">
    <property type="entry name" value="STKc_OSR1_SPAK"/>
    <property type="match status" value="1"/>
</dbReference>
<comment type="subcellular location">
    <subcellularLocation>
        <location evidence="2">Cell membrane</location>
        <topology evidence="2">Lipid-anchor</topology>
        <topology evidence="2">GPI-anchor</topology>
    </subcellularLocation>
</comment>
<evidence type="ECO:0000256" key="5">
    <source>
        <dbReference type="ARBA" id="ARBA00009892"/>
    </source>
</evidence>
<keyword evidence="8" id="KW-0808">Transferase</keyword>
<dbReference type="InterPro" id="IPR029035">
    <property type="entry name" value="DHS-like_NAD/FAD-binding_dom"/>
</dbReference>
<keyword evidence="12" id="KW-0472">Membrane</keyword>
<feature type="compositionally biased region" description="Low complexity" evidence="17">
    <location>
        <begin position="1310"/>
        <end position="1327"/>
    </location>
</feature>
<keyword evidence="10" id="KW-0654">Proteoglycan</keyword>
<keyword evidence="11" id="KW-0520">NAD</keyword>
<dbReference type="InterPro" id="IPR036982">
    <property type="entry name" value="Deoxyhypusine_synthase_sf"/>
</dbReference>
<dbReference type="Gene3D" id="3.40.910.10">
    <property type="entry name" value="Deoxyhypusine synthase"/>
    <property type="match status" value="1"/>
</dbReference>
<evidence type="ECO:0000256" key="6">
    <source>
        <dbReference type="ARBA" id="ARBA00022475"/>
    </source>
</evidence>
<comment type="similarity">
    <text evidence="5">Belongs to the deoxyhypusine synthase family.</text>
</comment>
<dbReference type="PANTHER" id="PTHR48014:SF24">
    <property type="entry name" value="PROTEIN KINASE SUPERFAMILY PROTEIN"/>
    <property type="match status" value="1"/>
</dbReference>
<evidence type="ECO:0000256" key="11">
    <source>
        <dbReference type="ARBA" id="ARBA00023027"/>
    </source>
</evidence>
<feature type="coiled-coil region" evidence="16">
    <location>
        <begin position="640"/>
        <end position="667"/>
    </location>
</feature>
<dbReference type="SUPFAM" id="SSF82153">
    <property type="entry name" value="FAS1 domain"/>
    <property type="match status" value="1"/>
</dbReference>
<comment type="function">
    <text evidence="15">May be a cell surface adhesion protein.</text>
</comment>
<dbReference type="PROSITE" id="PS50011">
    <property type="entry name" value="PROTEIN_KINASE_DOM"/>
    <property type="match status" value="1"/>
</dbReference>
<dbReference type="InterPro" id="IPR011009">
    <property type="entry name" value="Kinase-like_dom_sf"/>
</dbReference>
<evidence type="ECO:0000256" key="9">
    <source>
        <dbReference type="ARBA" id="ARBA00022729"/>
    </source>
</evidence>
<dbReference type="SUPFAM" id="SSF56112">
    <property type="entry name" value="Protein kinase-like (PK-like)"/>
    <property type="match status" value="1"/>
</dbReference>
<feature type="domain" description="Protein kinase" evidence="18">
    <location>
        <begin position="1"/>
        <end position="263"/>
    </location>
</feature>
<dbReference type="GO" id="GO:0005886">
    <property type="term" value="C:plasma membrane"/>
    <property type="evidence" value="ECO:0007669"/>
    <property type="project" value="UniProtKB-SubCell"/>
</dbReference>
<comment type="similarity">
    <text evidence="4">Belongs to the protein kinase superfamily. STE Ser/Thr protein kinase family. STE20 subfamily.</text>
</comment>
<feature type="region of interest" description="Disordered" evidence="17">
    <location>
        <begin position="340"/>
        <end position="374"/>
    </location>
</feature>
<keyword evidence="16" id="KW-0175">Coiled coil</keyword>
<dbReference type="GO" id="GO:0043539">
    <property type="term" value="F:protein serine/threonine kinase activator activity"/>
    <property type="evidence" value="ECO:0007669"/>
    <property type="project" value="InterPro"/>
</dbReference>
<keyword evidence="9" id="KW-0732">Signal</keyword>
<keyword evidence="14" id="KW-0449">Lipoprotein</keyword>
<dbReference type="Gene3D" id="1.10.510.10">
    <property type="entry name" value="Transferase(Phosphotransferase) domain 1"/>
    <property type="match status" value="1"/>
</dbReference>
<dbReference type="Gene3D" id="3.30.200.20">
    <property type="entry name" value="Phosphorylase Kinase, domain 1"/>
    <property type="match status" value="1"/>
</dbReference>
<dbReference type="FunFam" id="2.30.180.10:FF:000015">
    <property type="entry name" value="Fasciclin-like arabinogalactan protein 3"/>
    <property type="match status" value="1"/>
</dbReference>
<dbReference type="FunFam" id="3.40.910.10:FF:000002">
    <property type="entry name" value="Deoxyhypusine synthase"/>
    <property type="match status" value="1"/>
</dbReference>
<gene>
    <name evidence="19" type="ORF">SVIM_LOCUS324348</name>
</gene>
<comment type="similarity">
    <text evidence="3">Belongs to the fasciclin-like AGP family.</text>
</comment>
<evidence type="ECO:0000256" key="17">
    <source>
        <dbReference type="SAM" id="MobiDB-lite"/>
    </source>
</evidence>
<evidence type="ECO:0000256" key="3">
    <source>
        <dbReference type="ARBA" id="ARBA00007843"/>
    </source>
</evidence>
<keyword evidence="7" id="KW-0336">GPI-anchor</keyword>
<evidence type="ECO:0000256" key="10">
    <source>
        <dbReference type="ARBA" id="ARBA00022974"/>
    </source>
</evidence>
<evidence type="ECO:0000256" key="8">
    <source>
        <dbReference type="ARBA" id="ARBA00022679"/>
    </source>
</evidence>
<reference evidence="19" key="1">
    <citation type="submission" date="2019-03" db="EMBL/GenBank/DDBJ databases">
        <authorList>
            <person name="Mank J."/>
            <person name="Almeida P."/>
        </authorList>
    </citation>
    <scope>NUCLEOTIDE SEQUENCE</scope>
    <source>
        <strain evidence="19">78183</strain>
    </source>
</reference>
<evidence type="ECO:0000256" key="13">
    <source>
        <dbReference type="ARBA" id="ARBA00023180"/>
    </source>
</evidence>
<feature type="compositionally biased region" description="Basic residues" evidence="17">
    <location>
        <begin position="1265"/>
        <end position="1279"/>
    </location>
</feature>
<feature type="compositionally biased region" description="Basic and acidic residues" evidence="17">
    <location>
        <begin position="432"/>
        <end position="443"/>
    </location>
</feature>
<dbReference type="InterPro" id="IPR000719">
    <property type="entry name" value="Prot_kinase_dom"/>
</dbReference>
<feature type="compositionally biased region" description="Polar residues" evidence="17">
    <location>
        <begin position="444"/>
        <end position="455"/>
    </location>
</feature>
<proteinExistence type="inferred from homology"/>
<dbReference type="EMBL" id="CAADRP010001707">
    <property type="protein sequence ID" value="VFU49227.1"/>
    <property type="molecule type" value="Genomic_DNA"/>
</dbReference>
<dbReference type="FunFam" id="1.10.510.10:FF:000208">
    <property type="entry name" value="serine/threonine-protein kinase BLUS1 isoform X1"/>
    <property type="match status" value="1"/>
</dbReference>
<evidence type="ECO:0000313" key="19">
    <source>
        <dbReference type="EMBL" id="VFU49227.1"/>
    </source>
</evidence>
<dbReference type="InterPro" id="IPR047173">
    <property type="entry name" value="STRAD_A/B-like"/>
</dbReference>
<evidence type="ECO:0000256" key="7">
    <source>
        <dbReference type="ARBA" id="ARBA00022622"/>
    </source>
</evidence>
<evidence type="ECO:0000256" key="14">
    <source>
        <dbReference type="ARBA" id="ARBA00023288"/>
    </source>
</evidence>
<organism evidence="19">
    <name type="scientific">Salix viminalis</name>
    <name type="common">Common osier</name>
    <name type="synonym">Basket willow</name>
    <dbReference type="NCBI Taxonomy" id="40686"/>
    <lineage>
        <taxon>Eukaryota</taxon>
        <taxon>Viridiplantae</taxon>
        <taxon>Streptophyta</taxon>
        <taxon>Embryophyta</taxon>
        <taxon>Tracheophyta</taxon>
        <taxon>Spermatophyta</taxon>
        <taxon>Magnoliopsida</taxon>
        <taxon>eudicotyledons</taxon>
        <taxon>Gunneridae</taxon>
        <taxon>Pentapetalae</taxon>
        <taxon>rosids</taxon>
        <taxon>fabids</taxon>
        <taxon>Malpighiales</taxon>
        <taxon>Salicaceae</taxon>
        <taxon>Saliceae</taxon>
        <taxon>Salix</taxon>
    </lineage>
</organism>
<keyword evidence="13" id="KW-0325">Glycoprotein</keyword>